<proteinExistence type="predicted"/>
<organism evidence="1">
    <name type="scientific">uncultured Caudovirales phage</name>
    <dbReference type="NCBI Taxonomy" id="2100421"/>
    <lineage>
        <taxon>Viruses</taxon>
        <taxon>Duplodnaviria</taxon>
        <taxon>Heunggongvirae</taxon>
        <taxon>Uroviricota</taxon>
        <taxon>Caudoviricetes</taxon>
        <taxon>Peduoviridae</taxon>
        <taxon>Maltschvirus</taxon>
        <taxon>Maltschvirus maltsch</taxon>
    </lineage>
</organism>
<reference evidence="1" key="1">
    <citation type="submission" date="2020-05" db="EMBL/GenBank/DDBJ databases">
        <authorList>
            <person name="Chiriac C."/>
            <person name="Salcher M."/>
            <person name="Ghai R."/>
            <person name="Kavagutti S V."/>
        </authorList>
    </citation>
    <scope>NUCLEOTIDE SEQUENCE</scope>
</reference>
<name>A0A6J7X159_9CAUD</name>
<accession>A0A6J7X159</accession>
<gene>
    <name evidence="1" type="ORF">UFOVP735_35</name>
</gene>
<evidence type="ECO:0000313" key="1">
    <source>
        <dbReference type="EMBL" id="CAB5224172.1"/>
    </source>
</evidence>
<dbReference type="EMBL" id="LR798334">
    <property type="protein sequence ID" value="CAB5224172.1"/>
    <property type="molecule type" value="Genomic_DNA"/>
</dbReference>
<sequence length="51" mass="5731">MLDIEEIVAKLFKRGYTPEGVGFVLRLLAAENPEGSSRRVLLEAEADEFLH</sequence>
<protein>
    <submittedName>
        <fullName evidence="1">Uncharacterized protein</fullName>
    </submittedName>
</protein>